<dbReference type="GO" id="GO:0003676">
    <property type="term" value="F:nucleic acid binding"/>
    <property type="evidence" value="ECO:0007669"/>
    <property type="project" value="InterPro"/>
</dbReference>
<dbReference type="CDD" id="cd04489">
    <property type="entry name" value="ExoVII_LU_OBF"/>
    <property type="match status" value="1"/>
</dbReference>
<evidence type="ECO:0000313" key="9">
    <source>
        <dbReference type="EMBL" id="EDZ63956.1"/>
    </source>
</evidence>
<organism evidence="9 10">
    <name type="scientific">beta proteobacterium KB13</name>
    <dbReference type="NCBI Taxonomy" id="314607"/>
    <lineage>
        <taxon>Bacteria</taxon>
        <taxon>Pseudomonadati</taxon>
        <taxon>Pseudomonadota</taxon>
        <taxon>Betaproteobacteria</taxon>
        <taxon>Nitrosomonadales</taxon>
        <taxon>OM43 clade</taxon>
    </lineage>
</organism>
<gene>
    <name evidence="5 9" type="primary">xseA</name>
    <name evidence="9" type="ORF">KB13_87</name>
</gene>
<proteinExistence type="inferred from homology"/>
<dbReference type="GO" id="GO:0006308">
    <property type="term" value="P:DNA catabolic process"/>
    <property type="evidence" value="ECO:0007669"/>
    <property type="project" value="UniProtKB-UniRule"/>
</dbReference>
<dbReference type="GO" id="GO:0009318">
    <property type="term" value="C:exodeoxyribonuclease VII complex"/>
    <property type="evidence" value="ECO:0007669"/>
    <property type="project" value="UniProtKB-UniRule"/>
</dbReference>
<dbReference type="AlphaFoldDB" id="B6BUM5"/>
<evidence type="ECO:0000256" key="4">
    <source>
        <dbReference type="ARBA" id="ARBA00022839"/>
    </source>
</evidence>
<dbReference type="GO" id="GO:0005737">
    <property type="term" value="C:cytoplasm"/>
    <property type="evidence" value="ECO:0007669"/>
    <property type="project" value="UniProtKB-SubCell"/>
</dbReference>
<feature type="domain" description="OB-fold nucleic acid binding" evidence="8">
    <location>
        <begin position="17"/>
        <end position="109"/>
    </location>
</feature>
<dbReference type="SUPFAM" id="SSF57997">
    <property type="entry name" value="Tropomyosin"/>
    <property type="match status" value="1"/>
</dbReference>
<sequence length="449" mass="50857">MSSNNLTNLVDAEKVFEISEINRIVKNILLNHLEKVWIGGEVSNFVEASSGHWYFSLKDSSAQIRCTMFKGYNHLSSITPKNGDQIEAFGAISLYEARGDYQINIEQVREKGTGNLFEKFVQLKDKLEKLGLFNEENKLPVPAYPKNIGVITSASGAALRDVLSVLNKQQNFNQVVIYPCSVQGKEAANEICAAISKANVQKMVDVLILCRGGGSIEDLWSFNEEKVVNAIAQSKLPIISGVGHETDFTLTDFVADMRAPTPTAAASVILEKLNKLDEYFEYYLSALQKNISNLLKSKNQELDFLEKRIVSPKDKLKRSKELIHNLKKQFTTTLKNKFFNAEKEIDILRKRFTSPQEKIQRAEERIKNTEKDLNYTALRRIKEQQSKINFIDEKLNILNPRNILAKGYSIVYNGLDVVKDSNKVDLNDNLDIQLHSGTLLVQVKNNKKH</sequence>
<keyword evidence="1 5" id="KW-0963">Cytoplasm</keyword>
<keyword evidence="10" id="KW-1185">Reference proteome</keyword>
<keyword evidence="3 5" id="KW-0378">Hydrolase</keyword>
<feature type="domain" description="Exonuclease VII large subunit C-terminal" evidence="7">
    <location>
        <begin position="132"/>
        <end position="440"/>
    </location>
</feature>
<dbReference type="eggNOG" id="COG1570">
    <property type="taxonomic scope" value="Bacteria"/>
</dbReference>
<dbReference type="InterPro" id="IPR025824">
    <property type="entry name" value="OB-fold_nuc-bd_dom"/>
</dbReference>
<keyword evidence="2 5" id="KW-0540">Nuclease</keyword>
<keyword evidence="4 5" id="KW-0269">Exonuclease</keyword>
<reference evidence="10" key="1">
    <citation type="journal article" date="2012" name="Stand. Genomic Sci.">
        <title>Genome sequence of strain HIMB624, a cultured representative from the OM43 clade of marine Betaproteobacteria.</title>
        <authorList>
            <person name="Huggett M.J."/>
            <person name="Hayakawa D.H."/>
            <person name="Rappe M.S."/>
        </authorList>
    </citation>
    <scope>NUCLEOTIDE SEQUENCE [LARGE SCALE GENOMIC DNA]</scope>
    <source>
        <strain evidence="10">KB13</strain>
    </source>
</reference>
<evidence type="ECO:0000256" key="6">
    <source>
        <dbReference type="RuleBase" id="RU004355"/>
    </source>
</evidence>
<dbReference type="STRING" id="314607.KB13_87"/>
<dbReference type="GO" id="GO:0008855">
    <property type="term" value="F:exodeoxyribonuclease VII activity"/>
    <property type="evidence" value="ECO:0007669"/>
    <property type="project" value="UniProtKB-UniRule"/>
</dbReference>
<evidence type="ECO:0000259" key="8">
    <source>
        <dbReference type="Pfam" id="PF13742"/>
    </source>
</evidence>
<comment type="similarity">
    <text evidence="5 6">Belongs to the XseA family.</text>
</comment>
<evidence type="ECO:0000256" key="2">
    <source>
        <dbReference type="ARBA" id="ARBA00022722"/>
    </source>
</evidence>
<evidence type="ECO:0000259" key="7">
    <source>
        <dbReference type="Pfam" id="PF02601"/>
    </source>
</evidence>
<evidence type="ECO:0000256" key="3">
    <source>
        <dbReference type="ARBA" id="ARBA00022801"/>
    </source>
</evidence>
<evidence type="ECO:0000313" key="10">
    <source>
        <dbReference type="Proteomes" id="UP000004188"/>
    </source>
</evidence>
<accession>B6BUM5</accession>
<protein>
    <recommendedName>
        <fullName evidence="5">Exodeoxyribonuclease 7 large subunit</fullName>
        <ecNumber evidence="5">3.1.11.6</ecNumber>
    </recommendedName>
    <alternativeName>
        <fullName evidence="5">Exodeoxyribonuclease VII large subunit</fullName>
        <shortName evidence="5">Exonuclease VII large subunit</shortName>
    </alternativeName>
</protein>
<dbReference type="Pfam" id="PF02601">
    <property type="entry name" value="Exonuc_VII_L"/>
    <property type="match status" value="1"/>
</dbReference>
<comment type="function">
    <text evidence="5">Bidirectionally degrades single-stranded DNA into large acid-insoluble oligonucleotides, which are then degraded further into small acid-soluble oligonucleotides.</text>
</comment>
<comment type="subunit">
    <text evidence="5">Heterooligomer composed of large and small subunits.</text>
</comment>
<dbReference type="Gene3D" id="2.40.50.1010">
    <property type="match status" value="1"/>
</dbReference>
<dbReference type="EC" id="3.1.11.6" evidence="5"/>
<evidence type="ECO:0000256" key="1">
    <source>
        <dbReference type="ARBA" id="ARBA00022490"/>
    </source>
</evidence>
<comment type="subcellular location">
    <subcellularLocation>
        <location evidence="5 6">Cytoplasm</location>
    </subcellularLocation>
</comment>
<dbReference type="HAMAP" id="MF_00378">
    <property type="entry name" value="Exonuc_7_L"/>
    <property type="match status" value="1"/>
</dbReference>
<evidence type="ECO:0000256" key="5">
    <source>
        <dbReference type="HAMAP-Rule" id="MF_00378"/>
    </source>
</evidence>
<dbReference type="PANTHER" id="PTHR30008">
    <property type="entry name" value="EXODEOXYRIBONUCLEASE 7 LARGE SUBUNIT"/>
    <property type="match status" value="1"/>
</dbReference>
<dbReference type="EMBL" id="DS995299">
    <property type="protein sequence ID" value="EDZ63956.1"/>
    <property type="molecule type" value="Genomic_DNA"/>
</dbReference>
<dbReference type="PANTHER" id="PTHR30008:SF0">
    <property type="entry name" value="EXODEOXYRIBONUCLEASE 7 LARGE SUBUNIT"/>
    <property type="match status" value="1"/>
</dbReference>
<name>B6BUM5_9PROT</name>
<dbReference type="Pfam" id="PF13742">
    <property type="entry name" value="tRNA_anti_2"/>
    <property type="match status" value="1"/>
</dbReference>
<dbReference type="HOGENOM" id="CLU_023625_3_1_4"/>
<dbReference type="NCBIfam" id="TIGR00237">
    <property type="entry name" value="xseA"/>
    <property type="match status" value="1"/>
</dbReference>
<dbReference type="InterPro" id="IPR003753">
    <property type="entry name" value="Exonuc_VII_L"/>
</dbReference>
<dbReference type="Proteomes" id="UP000004188">
    <property type="component" value="Unassembled WGS sequence"/>
</dbReference>
<dbReference type="InterPro" id="IPR020579">
    <property type="entry name" value="Exonuc_VII_lsu_C"/>
</dbReference>
<comment type="catalytic activity">
    <reaction evidence="5 6">
        <text>Exonucleolytic cleavage in either 5'- to 3'- or 3'- to 5'-direction to yield nucleoside 5'-phosphates.</text>
        <dbReference type="EC" id="3.1.11.6"/>
    </reaction>
</comment>